<evidence type="ECO:0000313" key="2">
    <source>
        <dbReference type="EMBL" id="AYV23875.1"/>
    </source>
</evidence>
<accession>A0A3G4VHP0</accession>
<dbReference type="PROSITE" id="PS51257">
    <property type="entry name" value="PROKAR_LIPOPROTEIN"/>
    <property type="match status" value="1"/>
</dbReference>
<evidence type="ECO:0000313" key="3">
    <source>
        <dbReference type="Proteomes" id="UP000279760"/>
    </source>
</evidence>
<name>A0A3G4VHP0_9VIBR</name>
<reference evidence="2 3" key="1">
    <citation type="submission" date="2018-11" db="EMBL/GenBank/DDBJ databases">
        <title>Complete Genome Sequence of Vbrio mediterranei 117-T6: a Potential Pathogen Bacteria Isolated from the Conchocelis of Pyropia.</title>
        <authorList>
            <person name="Liu Q."/>
        </authorList>
    </citation>
    <scope>NUCLEOTIDE SEQUENCE [LARGE SCALE GENOMIC DNA]</scope>
    <source>
        <strain evidence="2 3">117-T6</strain>
    </source>
</reference>
<evidence type="ECO:0000256" key="1">
    <source>
        <dbReference type="SAM" id="SignalP"/>
    </source>
</evidence>
<feature type="signal peptide" evidence="1">
    <location>
        <begin position="1"/>
        <end position="19"/>
    </location>
</feature>
<dbReference type="Proteomes" id="UP000279760">
    <property type="component" value="Chromosome 2"/>
</dbReference>
<feature type="chain" id="PRO_5018210415" evidence="1">
    <location>
        <begin position="20"/>
        <end position="127"/>
    </location>
</feature>
<dbReference type="InterPro" id="IPR025294">
    <property type="entry name" value="DUF4156"/>
</dbReference>
<dbReference type="AlphaFoldDB" id="A0A3G4VHP0"/>
<gene>
    <name evidence="2" type="ORF">ECB94_21595</name>
</gene>
<proteinExistence type="predicted"/>
<protein>
    <submittedName>
        <fullName evidence="2">DUF4156 domain-containing protein</fullName>
    </submittedName>
</protein>
<dbReference type="EMBL" id="CP033578">
    <property type="protein sequence ID" value="AYV23875.1"/>
    <property type="molecule type" value="Genomic_DNA"/>
</dbReference>
<dbReference type="RefSeq" id="WP_124941655.1">
    <property type="nucleotide sequence ID" value="NZ_CP033578.1"/>
</dbReference>
<organism evidence="2 3">
    <name type="scientific">Vibrio mediterranei</name>
    <dbReference type="NCBI Taxonomy" id="689"/>
    <lineage>
        <taxon>Bacteria</taxon>
        <taxon>Pseudomonadati</taxon>
        <taxon>Pseudomonadota</taxon>
        <taxon>Gammaproteobacteria</taxon>
        <taxon>Vibrionales</taxon>
        <taxon>Vibrionaceae</taxon>
        <taxon>Vibrio</taxon>
    </lineage>
</organism>
<keyword evidence="1" id="KW-0732">Signal</keyword>
<dbReference type="Pfam" id="PF13698">
    <property type="entry name" value="DUF4156"/>
    <property type="match status" value="1"/>
</dbReference>
<sequence>MMKKLVLTLCVTTLLGCTAKPLNQGASTVRVMNTAPAHCEFLGEVDGSQGNWFTADLTSDRDIIIGARNEIKNQAHALGANVVVIKKSVDNSNAGISGYKSGSSAALSSTKGTYSSTLIGEAFRCSK</sequence>